<comment type="caution">
    <text evidence="2">The sequence shown here is derived from an EMBL/GenBank/DDBJ whole genome shotgun (WGS) entry which is preliminary data.</text>
</comment>
<dbReference type="Gene3D" id="3.60.10.10">
    <property type="entry name" value="Endonuclease/exonuclease/phosphatase"/>
    <property type="match status" value="1"/>
</dbReference>
<proteinExistence type="predicted"/>
<dbReference type="GO" id="GO:0003824">
    <property type="term" value="F:catalytic activity"/>
    <property type="evidence" value="ECO:0007669"/>
    <property type="project" value="InterPro"/>
</dbReference>
<dbReference type="InterPro" id="IPR052560">
    <property type="entry name" value="RdDP_mobile_element"/>
</dbReference>
<sequence length="341" mass="38800">MSQKLKQAKRGLSQKDLPAKLKKSVHHNYVALDLADQGIVQKDLPSIFGGVPKVPVKAVAVQVHARTLVTICCVYLPPHDVISQHDLDTLVNQLPAPFILLVDFNGPTTLWGSDVTKSRGRQIERLISNNCLCLLNKDEKAYFHEPTRTFHSLYLAICSRKLLTLLNLTVESDLCNSDHFPIIVSYADRFNILHGIYSIGQTGFSCQGSNMNLIERQLQKAVNKLAAWQNNNGHTISPEKSRCVHFCRERNLHLDPVIHIQNVAIPVVNDIRFLGVIIDRKLTFLLYILYLWKKCERYLNILKVLSKTSWGADRTSLLRIYQTLILSHIDYGRMARIVLLF</sequence>
<dbReference type="AlphaFoldDB" id="A0A4Y2EYQ8"/>
<dbReference type="OrthoDB" id="6771564at2759"/>
<dbReference type="EMBL" id="BGPR01000738">
    <property type="protein sequence ID" value="GBM33667.1"/>
    <property type="molecule type" value="Genomic_DNA"/>
</dbReference>
<protein>
    <recommendedName>
        <fullName evidence="1">Endonuclease/exonuclease/phosphatase domain-containing protein</fullName>
    </recommendedName>
</protein>
<dbReference type="SUPFAM" id="SSF56219">
    <property type="entry name" value="DNase I-like"/>
    <property type="match status" value="1"/>
</dbReference>
<dbReference type="InterPro" id="IPR036691">
    <property type="entry name" value="Endo/exonu/phosph_ase_sf"/>
</dbReference>
<dbReference type="PANTHER" id="PTHR36688">
    <property type="entry name" value="ENDO/EXONUCLEASE/PHOSPHATASE DOMAIN-CONTAINING PROTEIN"/>
    <property type="match status" value="1"/>
</dbReference>
<name>A0A4Y2EYQ8_ARAVE</name>
<keyword evidence="3" id="KW-1185">Reference proteome</keyword>
<evidence type="ECO:0000313" key="3">
    <source>
        <dbReference type="Proteomes" id="UP000499080"/>
    </source>
</evidence>
<dbReference type="Proteomes" id="UP000499080">
    <property type="component" value="Unassembled WGS sequence"/>
</dbReference>
<feature type="domain" description="Endonuclease/exonuclease/phosphatase" evidence="1">
    <location>
        <begin position="70"/>
        <end position="183"/>
    </location>
</feature>
<dbReference type="InterPro" id="IPR005135">
    <property type="entry name" value="Endo/exonuclease/phosphatase"/>
</dbReference>
<gene>
    <name evidence="2" type="ORF">AVEN_203703_1</name>
</gene>
<accession>A0A4Y2EYQ8</accession>
<dbReference type="Pfam" id="PF14529">
    <property type="entry name" value="Exo_endo_phos_2"/>
    <property type="match status" value="1"/>
</dbReference>
<evidence type="ECO:0000313" key="2">
    <source>
        <dbReference type="EMBL" id="GBM33667.1"/>
    </source>
</evidence>
<evidence type="ECO:0000259" key="1">
    <source>
        <dbReference type="Pfam" id="PF14529"/>
    </source>
</evidence>
<reference evidence="2 3" key="1">
    <citation type="journal article" date="2019" name="Sci. Rep.">
        <title>Orb-weaving spider Araneus ventricosus genome elucidates the spidroin gene catalogue.</title>
        <authorList>
            <person name="Kono N."/>
            <person name="Nakamura H."/>
            <person name="Ohtoshi R."/>
            <person name="Moran D.A.P."/>
            <person name="Shinohara A."/>
            <person name="Yoshida Y."/>
            <person name="Fujiwara M."/>
            <person name="Mori M."/>
            <person name="Tomita M."/>
            <person name="Arakawa K."/>
        </authorList>
    </citation>
    <scope>NUCLEOTIDE SEQUENCE [LARGE SCALE GENOMIC DNA]</scope>
</reference>
<dbReference type="PANTHER" id="PTHR36688:SF1">
    <property type="entry name" value="ENDONUCLEASE_EXONUCLEASE_PHOSPHATASE DOMAIN-CONTAINING PROTEIN"/>
    <property type="match status" value="1"/>
</dbReference>
<organism evidence="2 3">
    <name type="scientific">Araneus ventricosus</name>
    <name type="common">Orbweaver spider</name>
    <name type="synonym">Epeira ventricosa</name>
    <dbReference type="NCBI Taxonomy" id="182803"/>
    <lineage>
        <taxon>Eukaryota</taxon>
        <taxon>Metazoa</taxon>
        <taxon>Ecdysozoa</taxon>
        <taxon>Arthropoda</taxon>
        <taxon>Chelicerata</taxon>
        <taxon>Arachnida</taxon>
        <taxon>Araneae</taxon>
        <taxon>Araneomorphae</taxon>
        <taxon>Entelegynae</taxon>
        <taxon>Araneoidea</taxon>
        <taxon>Araneidae</taxon>
        <taxon>Araneus</taxon>
    </lineage>
</organism>